<accession>A0A6A8A6N0</accession>
<gene>
    <name evidence="1" type="ORF">GAO09_00230</name>
</gene>
<name>A0A6A8A6N0_9HYPH</name>
<sequence>MIPSTLPDQISDLYFRIAEVERRARNRKRKGTVVEVGTGENSGKYRAQLSDQNGKRFLTGWLKTRQLGAGGVKIDIMLTKGEQVDIISESGDLTDAQIDFSTYSDDNKRENNDTPLHIKIGDTVLAVSNEGVTITAGVGHLA</sequence>
<evidence type="ECO:0000313" key="2">
    <source>
        <dbReference type="Proteomes" id="UP000435138"/>
    </source>
</evidence>
<keyword evidence="2" id="KW-1185">Reference proteome</keyword>
<dbReference type="EMBL" id="WIXI01000022">
    <property type="protein sequence ID" value="MQY44501.1"/>
    <property type="molecule type" value="Genomic_DNA"/>
</dbReference>
<reference evidence="1 2" key="1">
    <citation type="submission" date="2019-11" db="EMBL/GenBank/DDBJ databases">
        <title>Genome analysis of Rhizobacterium cereale a novel genus and species isolated from maize roots in North Spain.</title>
        <authorList>
            <person name="Menendez E."/>
            <person name="Flores-Felix J.D."/>
            <person name="Ramirez-Bahena M.-H."/>
            <person name="Igual J.M."/>
            <person name="Garcia-Fraile P."/>
            <person name="Peix A."/>
            <person name="Velazquez E."/>
        </authorList>
    </citation>
    <scope>NUCLEOTIDE SEQUENCE [LARGE SCALE GENOMIC DNA]</scope>
    <source>
        <strain evidence="1 2">RZME27</strain>
    </source>
</reference>
<comment type="caution">
    <text evidence="1">The sequence shown here is derived from an EMBL/GenBank/DDBJ whole genome shotgun (WGS) entry which is preliminary data.</text>
</comment>
<protein>
    <submittedName>
        <fullName evidence="1">Uncharacterized protein</fullName>
    </submittedName>
</protein>
<organism evidence="1 2">
    <name type="scientific">Endobacterium cereale</name>
    <dbReference type="NCBI Taxonomy" id="2663029"/>
    <lineage>
        <taxon>Bacteria</taxon>
        <taxon>Pseudomonadati</taxon>
        <taxon>Pseudomonadota</taxon>
        <taxon>Alphaproteobacteria</taxon>
        <taxon>Hyphomicrobiales</taxon>
        <taxon>Rhizobiaceae</taxon>
        <taxon>Endobacterium</taxon>
    </lineage>
</organism>
<dbReference type="Proteomes" id="UP000435138">
    <property type="component" value="Unassembled WGS sequence"/>
</dbReference>
<proteinExistence type="predicted"/>
<evidence type="ECO:0000313" key="1">
    <source>
        <dbReference type="EMBL" id="MQY44501.1"/>
    </source>
</evidence>
<dbReference type="InterPro" id="IPR037026">
    <property type="entry name" value="Vgr_OB-fold_dom_sf"/>
</dbReference>
<dbReference type="AlphaFoldDB" id="A0A6A8A6N0"/>
<dbReference type="RefSeq" id="WP_153352074.1">
    <property type="nucleotide sequence ID" value="NZ_WIXI01000022.1"/>
</dbReference>
<dbReference type="Gene3D" id="2.40.50.230">
    <property type="entry name" value="Gp5 N-terminal domain"/>
    <property type="match status" value="1"/>
</dbReference>